<protein>
    <submittedName>
        <fullName evidence="6">ABC transporter substrate-binding protein</fullName>
    </submittedName>
</protein>
<reference evidence="6 7" key="1">
    <citation type="submission" date="2018-07" db="EMBL/GenBank/DDBJ databases">
        <title>Complete genome sequence of Psychrobacillus sp. PB01, isolated from iceberg, and comparative genome analysis of Psychrobacillus strains.</title>
        <authorList>
            <person name="Lee P.C."/>
        </authorList>
    </citation>
    <scope>NUCLEOTIDE SEQUENCE [LARGE SCALE GENOMIC DNA]</scope>
    <source>
        <strain evidence="6 7">PB01</strain>
    </source>
</reference>
<proteinExistence type="predicted"/>
<evidence type="ECO:0000256" key="4">
    <source>
        <dbReference type="SAM" id="SignalP"/>
    </source>
</evidence>
<accession>A0A5J6STD3</accession>
<keyword evidence="1 4" id="KW-0732">Signal</keyword>
<dbReference type="InterPro" id="IPR001638">
    <property type="entry name" value="Solute-binding_3/MltF_N"/>
</dbReference>
<feature type="signal peptide" evidence="4">
    <location>
        <begin position="1"/>
        <end position="20"/>
    </location>
</feature>
<feature type="domain" description="Solute-binding protein family 3/N-terminal" evidence="5">
    <location>
        <begin position="40"/>
        <end position="277"/>
    </location>
</feature>
<dbReference type="OrthoDB" id="9774451at2"/>
<evidence type="ECO:0000259" key="5">
    <source>
        <dbReference type="SMART" id="SM00062"/>
    </source>
</evidence>
<dbReference type="RefSeq" id="WP_151702146.1">
    <property type="nucleotide sequence ID" value="NZ_CP031223.1"/>
</dbReference>
<organism evidence="6 7">
    <name type="scientific">Psychrobacillus glaciei</name>
    <dbReference type="NCBI Taxonomy" id="2283160"/>
    <lineage>
        <taxon>Bacteria</taxon>
        <taxon>Bacillati</taxon>
        <taxon>Bacillota</taxon>
        <taxon>Bacilli</taxon>
        <taxon>Bacillales</taxon>
        <taxon>Bacillaceae</taxon>
        <taxon>Psychrobacillus</taxon>
    </lineage>
</organism>
<keyword evidence="3" id="KW-0449">Lipoprotein</keyword>
<evidence type="ECO:0000256" key="3">
    <source>
        <dbReference type="ARBA" id="ARBA00023288"/>
    </source>
</evidence>
<dbReference type="PROSITE" id="PS51257">
    <property type="entry name" value="PROKAR_LIPOPROTEIN"/>
    <property type="match status" value="1"/>
</dbReference>
<keyword evidence="2" id="KW-0564">Palmitate</keyword>
<evidence type="ECO:0000313" key="7">
    <source>
        <dbReference type="Proteomes" id="UP000325517"/>
    </source>
</evidence>
<dbReference type="Proteomes" id="UP000325517">
    <property type="component" value="Chromosome"/>
</dbReference>
<dbReference type="SUPFAM" id="SSF53850">
    <property type="entry name" value="Periplasmic binding protein-like II"/>
    <property type="match status" value="1"/>
</dbReference>
<evidence type="ECO:0000256" key="1">
    <source>
        <dbReference type="ARBA" id="ARBA00022729"/>
    </source>
</evidence>
<dbReference type="CDD" id="cd13627">
    <property type="entry name" value="PBP2_AA_binding_like_2"/>
    <property type="match status" value="1"/>
</dbReference>
<dbReference type="Gene3D" id="3.40.190.10">
    <property type="entry name" value="Periplasmic binding protein-like II"/>
    <property type="match status" value="2"/>
</dbReference>
<evidence type="ECO:0000256" key="2">
    <source>
        <dbReference type="ARBA" id="ARBA00023139"/>
    </source>
</evidence>
<sequence length="281" mass="30340">MKKKLSIFIGLFLTTMLLLAGCGTSSNNGTGSSNTKEKDTFTIGLEAGYPPFNWTQMNDSNGGVKLDGNAEYAGGYDVEIAKKIADGLGKKLVIVKTEWDGLVPALTSGKIDAIMAGMSPTKERKKTIDFSNNYYTSNFVMVVKKGGPYEGATSIQDFKGAKITGQLNTSHYGVIDQIKDVKKQTAMDNFPAMRVALESGKIDGYVSERPEGISASSANNNFAMVDFTDGFVAPEEETAVAVGLRKDSDLTEKINEILAKISEEERQEIMDNAIKNQPAAE</sequence>
<dbReference type="AlphaFoldDB" id="A0A5J6STD3"/>
<dbReference type="PANTHER" id="PTHR35936">
    <property type="entry name" value="MEMBRANE-BOUND LYTIC MUREIN TRANSGLYCOSYLASE F"/>
    <property type="match status" value="1"/>
</dbReference>
<feature type="chain" id="PRO_5038667316" evidence="4">
    <location>
        <begin position="21"/>
        <end position="281"/>
    </location>
</feature>
<dbReference type="Pfam" id="PF00497">
    <property type="entry name" value="SBP_bac_3"/>
    <property type="match status" value="1"/>
</dbReference>
<gene>
    <name evidence="6" type="ORF">PB01_20490</name>
</gene>
<dbReference type="EMBL" id="CP031223">
    <property type="protein sequence ID" value="QFG01276.1"/>
    <property type="molecule type" value="Genomic_DNA"/>
</dbReference>
<keyword evidence="7" id="KW-1185">Reference proteome</keyword>
<evidence type="ECO:0000313" key="6">
    <source>
        <dbReference type="EMBL" id="QFG01276.1"/>
    </source>
</evidence>
<dbReference type="PANTHER" id="PTHR35936:SF17">
    <property type="entry name" value="ARGININE-BINDING EXTRACELLULAR PROTEIN ARTP"/>
    <property type="match status" value="1"/>
</dbReference>
<dbReference type="KEGG" id="psyo:PB01_20490"/>
<name>A0A5J6STD3_9BACI</name>
<dbReference type="SMART" id="SM00062">
    <property type="entry name" value="PBPb"/>
    <property type="match status" value="1"/>
</dbReference>